<dbReference type="Proteomes" id="UP000027265">
    <property type="component" value="Unassembled WGS sequence"/>
</dbReference>
<dbReference type="EMBL" id="KL197741">
    <property type="protein sequence ID" value="KDQ52204.1"/>
    <property type="molecule type" value="Genomic_DNA"/>
</dbReference>
<organism evidence="2 3">
    <name type="scientific">Jaapia argillacea MUCL 33604</name>
    <dbReference type="NCBI Taxonomy" id="933084"/>
    <lineage>
        <taxon>Eukaryota</taxon>
        <taxon>Fungi</taxon>
        <taxon>Dikarya</taxon>
        <taxon>Basidiomycota</taxon>
        <taxon>Agaricomycotina</taxon>
        <taxon>Agaricomycetes</taxon>
        <taxon>Agaricomycetidae</taxon>
        <taxon>Jaapiales</taxon>
        <taxon>Jaapiaceae</taxon>
        <taxon>Jaapia</taxon>
    </lineage>
</organism>
<sequence length="327" mass="36979">MDLGPEIAQAQTRTSTRGPADYDLGIPRDEQLQHVVYVDRLIDQLDPLARKLLSRPFDPAEMDDQVCFSQIHPWFTSRHLPSTTRSEHDSEDWVFSVLVRPAMEALALLQRPSNNLQRVPLGDFPNVSSAGGSCPIPDAIFVFGDRDDVRATIEIKTHKALLTDDGEFGRDLRSFQPLMNSWPNMPIGRATRFIWPSRRTWGSSLKPPPLPCDDKILIQVWSQMHSKAVDFAMLSSYRSTFFFHKQGTTLFISRPYTRMNAPVLATFTFLALACGRIPRSSLKLPEVDTQWYLPHISSGGQNLVGIDWRTTPDAYYGETVNGEEVSE</sequence>
<feature type="region of interest" description="Disordered" evidence="1">
    <location>
        <begin position="1"/>
        <end position="21"/>
    </location>
</feature>
<protein>
    <recommendedName>
        <fullName evidence="4">Fungal-type protein kinase domain-containing protein</fullName>
    </recommendedName>
</protein>
<evidence type="ECO:0000313" key="3">
    <source>
        <dbReference type="Proteomes" id="UP000027265"/>
    </source>
</evidence>
<reference evidence="3" key="1">
    <citation type="journal article" date="2014" name="Proc. Natl. Acad. Sci. U.S.A.">
        <title>Extensive sampling of basidiomycete genomes demonstrates inadequacy of the white-rot/brown-rot paradigm for wood decay fungi.</title>
        <authorList>
            <person name="Riley R."/>
            <person name="Salamov A.A."/>
            <person name="Brown D.W."/>
            <person name="Nagy L.G."/>
            <person name="Floudas D."/>
            <person name="Held B.W."/>
            <person name="Levasseur A."/>
            <person name="Lombard V."/>
            <person name="Morin E."/>
            <person name="Otillar R."/>
            <person name="Lindquist E.A."/>
            <person name="Sun H."/>
            <person name="LaButti K.M."/>
            <person name="Schmutz J."/>
            <person name="Jabbour D."/>
            <person name="Luo H."/>
            <person name="Baker S.E."/>
            <person name="Pisabarro A.G."/>
            <person name="Walton J.D."/>
            <person name="Blanchette R.A."/>
            <person name="Henrissat B."/>
            <person name="Martin F."/>
            <person name="Cullen D."/>
            <person name="Hibbett D.S."/>
            <person name="Grigoriev I.V."/>
        </authorList>
    </citation>
    <scope>NUCLEOTIDE SEQUENCE [LARGE SCALE GENOMIC DNA]</scope>
    <source>
        <strain evidence="3">MUCL 33604</strain>
    </source>
</reference>
<dbReference type="HOGENOM" id="CLU_850097_0_0_1"/>
<dbReference type="InParanoid" id="A0A067PBQ0"/>
<accession>A0A067PBQ0</accession>
<keyword evidence="3" id="KW-1185">Reference proteome</keyword>
<dbReference type="AlphaFoldDB" id="A0A067PBQ0"/>
<name>A0A067PBQ0_9AGAM</name>
<dbReference type="STRING" id="933084.A0A067PBQ0"/>
<proteinExistence type="predicted"/>
<dbReference type="OrthoDB" id="3020988at2759"/>
<evidence type="ECO:0000313" key="2">
    <source>
        <dbReference type="EMBL" id="KDQ52204.1"/>
    </source>
</evidence>
<gene>
    <name evidence="2" type="ORF">JAAARDRAFT_50345</name>
</gene>
<evidence type="ECO:0008006" key="4">
    <source>
        <dbReference type="Google" id="ProtNLM"/>
    </source>
</evidence>
<evidence type="ECO:0000256" key="1">
    <source>
        <dbReference type="SAM" id="MobiDB-lite"/>
    </source>
</evidence>